<reference evidence="1 2" key="1">
    <citation type="journal article" date="2020" name="ISME J.">
        <title>Comparative genomics reveals insights into cyanobacterial evolution and habitat adaptation.</title>
        <authorList>
            <person name="Chen M.Y."/>
            <person name="Teng W.K."/>
            <person name="Zhao L."/>
            <person name="Hu C.X."/>
            <person name="Zhou Y.K."/>
            <person name="Han B.P."/>
            <person name="Song L.R."/>
            <person name="Shu W.S."/>
        </authorList>
    </citation>
    <scope>NUCLEOTIDE SEQUENCE [LARGE SCALE GENOMIC DNA]</scope>
    <source>
        <strain evidence="1 2">FACHB-838</strain>
    </source>
</reference>
<accession>A0ABR8DLJ2</accession>
<dbReference type="EMBL" id="JACJSI010000019">
    <property type="protein sequence ID" value="MBD2530317.1"/>
    <property type="molecule type" value="Genomic_DNA"/>
</dbReference>
<proteinExistence type="predicted"/>
<protein>
    <submittedName>
        <fullName evidence="1">Uncharacterized protein</fullName>
    </submittedName>
</protein>
<keyword evidence="2" id="KW-1185">Reference proteome</keyword>
<evidence type="ECO:0000313" key="2">
    <source>
        <dbReference type="Proteomes" id="UP000623440"/>
    </source>
</evidence>
<dbReference type="Proteomes" id="UP000623440">
    <property type="component" value="Unassembled WGS sequence"/>
</dbReference>
<evidence type="ECO:0000313" key="1">
    <source>
        <dbReference type="EMBL" id="MBD2530317.1"/>
    </source>
</evidence>
<dbReference type="RefSeq" id="WP_190940875.1">
    <property type="nucleotide sequence ID" value="NZ_JACJSI010000019.1"/>
</dbReference>
<gene>
    <name evidence="1" type="ORF">H6G97_12340</name>
</gene>
<sequence length="143" mass="16609">MKPEDLDPDDLIGAVKYNSKWRFFGGTVAEWILDYASYDPDFDPSKSDVVFRNNLLKVDETNAVHFLKAMEPYELLVTDLQQLIKQEGANNWPLTTVVDFDKKTYVNGFSEIPLHQYVPTGWTGYEGYTLDYVPENIRAFWQQ</sequence>
<organism evidence="1 2">
    <name type="scientific">Nostoc flagelliforme FACHB-838</name>
    <dbReference type="NCBI Taxonomy" id="2692904"/>
    <lineage>
        <taxon>Bacteria</taxon>
        <taxon>Bacillati</taxon>
        <taxon>Cyanobacteriota</taxon>
        <taxon>Cyanophyceae</taxon>
        <taxon>Nostocales</taxon>
        <taxon>Nostocaceae</taxon>
        <taxon>Nostoc</taxon>
    </lineage>
</organism>
<comment type="caution">
    <text evidence="1">The sequence shown here is derived from an EMBL/GenBank/DDBJ whole genome shotgun (WGS) entry which is preliminary data.</text>
</comment>
<name>A0ABR8DLJ2_9NOSO</name>